<name>A0ABP4LKI0_9ACTN</name>
<sequence>MSAGHRRHADPHAWRSAAGRLRGAATLDAERTLTLRHQAAPLDSHPPTGLRRRMVRSWAVQEPRVAPSEQEWTAIEHDLSPWYAKLAARLCG</sequence>
<evidence type="ECO:0000313" key="2">
    <source>
        <dbReference type="Proteomes" id="UP001501470"/>
    </source>
</evidence>
<dbReference type="RefSeq" id="WP_344504093.1">
    <property type="nucleotide sequence ID" value="NZ_BAAAQD010000009.1"/>
</dbReference>
<comment type="caution">
    <text evidence="1">The sequence shown here is derived from an EMBL/GenBank/DDBJ whole genome shotgun (WGS) entry which is preliminary data.</text>
</comment>
<keyword evidence="2" id="KW-1185">Reference proteome</keyword>
<evidence type="ECO:0000313" key="1">
    <source>
        <dbReference type="EMBL" id="GAA1524310.1"/>
    </source>
</evidence>
<dbReference type="EMBL" id="BAAAQD010000009">
    <property type="protein sequence ID" value="GAA1524310.1"/>
    <property type="molecule type" value="Genomic_DNA"/>
</dbReference>
<dbReference type="Proteomes" id="UP001501470">
    <property type="component" value="Unassembled WGS sequence"/>
</dbReference>
<gene>
    <name evidence="1" type="ORF">GCM10009827_045970</name>
</gene>
<proteinExistence type="predicted"/>
<protein>
    <submittedName>
        <fullName evidence="1">Uncharacterized protein</fullName>
    </submittedName>
</protein>
<reference evidence="2" key="1">
    <citation type="journal article" date="2019" name="Int. J. Syst. Evol. Microbiol.">
        <title>The Global Catalogue of Microorganisms (GCM) 10K type strain sequencing project: providing services to taxonomists for standard genome sequencing and annotation.</title>
        <authorList>
            <consortium name="The Broad Institute Genomics Platform"/>
            <consortium name="The Broad Institute Genome Sequencing Center for Infectious Disease"/>
            <person name="Wu L."/>
            <person name="Ma J."/>
        </authorList>
    </citation>
    <scope>NUCLEOTIDE SEQUENCE [LARGE SCALE GENOMIC DNA]</scope>
    <source>
        <strain evidence="2">JCM 15933</strain>
    </source>
</reference>
<accession>A0ABP4LKI0</accession>
<organism evidence="1 2">
    <name type="scientific">Dactylosporangium maewongense</name>
    <dbReference type="NCBI Taxonomy" id="634393"/>
    <lineage>
        <taxon>Bacteria</taxon>
        <taxon>Bacillati</taxon>
        <taxon>Actinomycetota</taxon>
        <taxon>Actinomycetes</taxon>
        <taxon>Micromonosporales</taxon>
        <taxon>Micromonosporaceae</taxon>
        <taxon>Dactylosporangium</taxon>
    </lineage>
</organism>